<proteinExistence type="predicted"/>
<gene>
    <name evidence="2" type="ORF">CYMTET_2903</name>
</gene>
<evidence type="ECO:0000313" key="2">
    <source>
        <dbReference type="EMBL" id="KAK3289678.1"/>
    </source>
</evidence>
<comment type="caution">
    <text evidence="2">The sequence shown here is derived from an EMBL/GenBank/DDBJ whole genome shotgun (WGS) entry which is preliminary data.</text>
</comment>
<dbReference type="EMBL" id="LGRX02000062">
    <property type="protein sequence ID" value="KAK3289678.1"/>
    <property type="molecule type" value="Genomic_DNA"/>
</dbReference>
<evidence type="ECO:0000256" key="1">
    <source>
        <dbReference type="SAM" id="MobiDB-lite"/>
    </source>
</evidence>
<keyword evidence="3" id="KW-1185">Reference proteome</keyword>
<organism evidence="2 3">
    <name type="scientific">Cymbomonas tetramitiformis</name>
    <dbReference type="NCBI Taxonomy" id="36881"/>
    <lineage>
        <taxon>Eukaryota</taxon>
        <taxon>Viridiplantae</taxon>
        <taxon>Chlorophyta</taxon>
        <taxon>Pyramimonadophyceae</taxon>
        <taxon>Pyramimonadales</taxon>
        <taxon>Pyramimonadaceae</taxon>
        <taxon>Cymbomonas</taxon>
    </lineage>
</organism>
<sequence length="153" mass="16645">MRVTLADGSVKTTGSTAYAKFSANTTTGTYTENALALRVLPLGIQVDVVLGDEVFLTAAQLKKHLVYAETRRLNGDDDPNLQPQWLVMAHRDDQDSEESAFAATAVDPDPSTPGDNQDAEASPEWQLKLQSLLGPDYEKEMPADDQLPGQQNL</sequence>
<accession>A0AAE0H4B2</accession>
<evidence type="ECO:0000313" key="3">
    <source>
        <dbReference type="Proteomes" id="UP001190700"/>
    </source>
</evidence>
<feature type="region of interest" description="Disordered" evidence="1">
    <location>
        <begin position="89"/>
        <end position="153"/>
    </location>
</feature>
<protein>
    <submittedName>
        <fullName evidence="2">Uncharacterized protein</fullName>
    </submittedName>
</protein>
<name>A0AAE0H4B2_9CHLO</name>
<dbReference type="Proteomes" id="UP001190700">
    <property type="component" value="Unassembled WGS sequence"/>
</dbReference>
<reference evidence="2 3" key="1">
    <citation type="journal article" date="2015" name="Genome Biol. Evol.">
        <title>Comparative Genomics of a Bacterivorous Green Alga Reveals Evolutionary Causalities and Consequences of Phago-Mixotrophic Mode of Nutrition.</title>
        <authorList>
            <person name="Burns J.A."/>
            <person name="Paasch A."/>
            <person name="Narechania A."/>
            <person name="Kim E."/>
        </authorList>
    </citation>
    <scope>NUCLEOTIDE SEQUENCE [LARGE SCALE GENOMIC DNA]</scope>
    <source>
        <strain evidence="2 3">PLY_AMNH</strain>
    </source>
</reference>
<dbReference type="AlphaFoldDB" id="A0AAE0H4B2"/>